<dbReference type="AlphaFoldDB" id="A0A1F7YGS6"/>
<evidence type="ECO:0000313" key="5">
    <source>
        <dbReference type="Proteomes" id="UP000179221"/>
    </source>
</evidence>
<evidence type="ECO:0000259" key="3">
    <source>
        <dbReference type="Pfam" id="PF03065"/>
    </source>
</evidence>
<dbReference type="Pfam" id="PF03065">
    <property type="entry name" value="Glyco_hydro_57"/>
    <property type="match status" value="1"/>
</dbReference>
<dbReference type="EMBL" id="MGGL01000011">
    <property type="protein sequence ID" value="OGM26513.1"/>
    <property type="molecule type" value="Genomic_DNA"/>
</dbReference>
<dbReference type="Proteomes" id="UP000179221">
    <property type="component" value="Unassembled WGS sequence"/>
</dbReference>
<evidence type="ECO:0000256" key="1">
    <source>
        <dbReference type="ARBA" id="ARBA00006821"/>
    </source>
</evidence>
<sequence length="406" mass="47679">MPSICLYFQVHQPMRVKKYRIFDVGTDHDYFNDTGESNLNNKKILRKVADKSYLPANKLLLKLLKKYPELRLSYSFSGVFLEQLKDQLPHVLGSFRDLVKTGQVEILNETYYHSLAFFYSRAEFESQVNMHKDLIWKLFKVESEVFRNTELAYNNDLAMWADSKGYKGILAEGWDSFLGWRSPNFVYQPTGTKKIKLLLKNYKLSDDIAFRFSEKSWKEWPLTADKFARWVDAINGNGQIVNLFMDYETFGEHQWKEQGIFGFLEHLPSEILKHQDNNFVTPSEAVKKYPAMDEVDVPGVVTWADTERDLSAWVGNSIQSSALTLLYKMEKKILDTGNPKIIQDWRRLQTSDHFYYMCTKWFSDGDVHKYFNPYESPYDAFISYMSALSDLKLRTKATRKRRVKNV</sequence>
<accession>A0A1F7YGS6</accession>
<name>A0A1F7YGS6_9BACT</name>
<dbReference type="PANTHER" id="PTHR36306:SF1">
    <property type="entry name" value="ALPHA-AMYLASE-RELATED"/>
    <property type="match status" value="1"/>
</dbReference>
<dbReference type="GO" id="GO:0005975">
    <property type="term" value="P:carbohydrate metabolic process"/>
    <property type="evidence" value="ECO:0007669"/>
    <property type="project" value="InterPro"/>
</dbReference>
<evidence type="ECO:0000313" key="4">
    <source>
        <dbReference type="EMBL" id="OGM26513.1"/>
    </source>
</evidence>
<reference evidence="4 5" key="1">
    <citation type="journal article" date="2016" name="Nat. Commun.">
        <title>Thousands of microbial genomes shed light on interconnected biogeochemical processes in an aquifer system.</title>
        <authorList>
            <person name="Anantharaman K."/>
            <person name="Brown C.T."/>
            <person name="Hug L.A."/>
            <person name="Sharon I."/>
            <person name="Castelle C.J."/>
            <person name="Probst A.J."/>
            <person name="Thomas B.C."/>
            <person name="Singh A."/>
            <person name="Wilkins M.J."/>
            <person name="Karaoz U."/>
            <person name="Brodie E.L."/>
            <person name="Williams K.H."/>
            <person name="Hubbard S.S."/>
            <person name="Banfield J.F."/>
        </authorList>
    </citation>
    <scope>NUCLEOTIDE SEQUENCE [LARGE SCALE GENOMIC DNA]</scope>
</reference>
<dbReference type="SUPFAM" id="SSF88713">
    <property type="entry name" value="Glycoside hydrolase/deacetylase"/>
    <property type="match status" value="1"/>
</dbReference>
<keyword evidence="2" id="KW-0119">Carbohydrate metabolism</keyword>
<comment type="caution">
    <text evidence="4">The sequence shown here is derived from an EMBL/GenBank/DDBJ whole genome shotgun (WGS) entry which is preliminary data.</text>
</comment>
<dbReference type="InterPro" id="IPR011330">
    <property type="entry name" value="Glyco_hydro/deAcase_b/a-brl"/>
</dbReference>
<dbReference type="PANTHER" id="PTHR36306">
    <property type="entry name" value="ALPHA-AMYLASE-RELATED-RELATED"/>
    <property type="match status" value="1"/>
</dbReference>
<organism evidence="4 5">
    <name type="scientific">Candidatus Woesebacteria bacterium RIFCSPHIGHO2_01_FULL_40_22</name>
    <dbReference type="NCBI Taxonomy" id="1802499"/>
    <lineage>
        <taxon>Bacteria</taxon>
        <taxon>Candidatus Woeseibacteriota</taxon>
    </lineage>
</organism>
<proteinExistence type="inferred from homology"/>
<evidence type="ECO:0000256" key="2">
    <source>
        <dbReference type="ARBA" id="ARBA00023277"/>
    </source>
</evidence>
<dbReference type="GO" id="GO:0003824">
    <property type="term" value="F:catalytic activity"/>
    <property type="evidence" value="ECO:0007669"/>
    <property type="project" value="InterPro"/>
</dbReference>
<comment type="similarity">
    <text evidence="1">Belongs to the glycosyl hydrolase 57 family.</text>
</comment>
<dbReference type="Gene3D" id="3.20.110.20">
    <property type="match status" value="1"/>
</dbReference>
<gene>
    <name evidence="4" type="ORF">A2628_03165</name>
</gene>
<dbReference type="InterPro" id="IPR052046">
    <property type="entry name" value="GH57_Enzymes"/>
</dbReference>
<dbReference type="InterPro" id="IPR004300">
    <property type="entry name" value="Glyco_hydro_57_N"/>
</dbReference>
<protein>
    <submittedName>
        <fullName evidence="4">Alpha-amylase</fullName>
    </submittedName>
</protein>
<dbReference type="CDD" id="cd10795">
    <property type="entry name" value="GH57N_MJA1_like"/>
    <property type="match status" value="1"/>
</dbReference>
<feature type="domain" description="Glycoside hydrolase family 57 N-terminal" evidence="3">
    <location>
        <begin position="6"/>
        <end position="298"/>
    </location>
</feature>